<dbReference type="EMBL" id="ML121529">
    <property type="protein sequence ID" value="RPB28278.1"/>
    <property type="molecule type" value="Genomic_DNA"/>
</dbReference>
<reference evidence="3 4" key="1">
    <citation type="journal article" date="2018" name="Nat. Ecol. Evol.">
        <title>Pezizomycetes genomes reveal the molecular basis of ectomycorrhizal truffle lifestyle.</title>
        <authorList>
            <person name="Murat C."/>
            <person name="Payen T."/>
            <person name="Noel B."/>
            <person name="Kuo A."/>
            <person name="Morin E."/>
            <person name="Chen J."/>
            <person name="Kohler A."/>
            <person name="Krizsan K."/>
            <person name="Balestrini R."/>
            <person name="Da Silva C."/>
            <person name="Montanini B."/>
            <person name="Hainaut M."/>
            <person name="Levati E."/>
            <person name="Barry K.W."/>
            <person name="Belfiori B."/>
            <person name="Cichocki N."/>
            <person name="Clum A."/>
            <person name="Dockter R.B."/>
            <person name="Fauchery L."/>
            <person name="Guy J."/>
            <person name="Iotti M."/>
            <person name="Le Tacon F."/>
            <person name="Lindquist E.A."/>
            <person name="Lipzen A."/>
            <person name="Malagnac F."/>
            <person name="Mello A."/>
            <person name="Molinier V."/>
            <person name="Miyauchi S."/>
            <person name="Poulain J."/>
            <person name="Riccioni C."/>
            <person name="Rubini A."/>
            <person name="Sitrit Y."/>
            <person name="Splivallo R."/>
            <person name="Traeger S."/>
            <person name="Wang M."/>
            <person name="Zifcakova L."/>
            <person name="Wipf D."/>
            <person name="Zambonelli A."/>
            <person name="Paolocci F."/>
            <person name="Nowrousian M."/>
            <person name="Ottonello S."/>
            <person name="Baldrian P."/>
            <person name="Spatafora J.W."/>
            <person name="Henrissat B."/>
            <person name="Nagy L.G."/>
            <person name="Aury J.M."/>
            <person name="Wincker P."/>
            <person name="Grigoriev I.V."/>
            <person name="Bonfante P."/>
            <person name="Martin F.M."/>
        </authorList>
    </citation>
    <scope>NUCLEOTIDE SEQUENCE [LARGE SCALE GENOMIC DNA]</scope>
    <source>
        <strain evidence="3 4">ATCC MYA-4762</strain>
    </source>
</reference>
<dbReference type="InterPro" id="IPR058348">
    <property type="entry name" value="DUF8035"/>
</dbReference>
<feature type="region of interest" description="Disordered" evidence="1">
    <location>
        <begin position="39"/>
        <end position="128"/>
    </location>
</feature>
<dbReference type="AlphaFoldDB" id="A0A3N4M2V2"/>
<feature type="compositionally biased region" description="Basic and acidic residues" evidence="1">
    <location>
        <begin position="63"/>
        <end position="76"/>
    </location>
</feature>
<feature type="region of interest" description="Disordered" evidence="1">
    <location>
        <begin position="140"/>
        <end position="195"/>
    </location>
</feature>
<feature type="compositionally biased region" description="Basic and acidic residues" evidence="1">
    <location>
        <begin position="170"/>
        <end position="189"/>
    </location>
</feature>
<feature type="region of interest" description="Disordered" evidence="1">
    <location>
        <begin position="1"/>
        <end position="23"/>
    </location>
</feature>
<evidence type="ECO:0000313" key="4">
    <source>
        <dbReference type="Proteomes" id="UP000267821"/>
    </source>
</evidence>
<evidence type="ECO:0000259" key="2">
    <source>
        <dbReference type="Pfam" id="PF26118"/>
    </source>
</evidence>
<evidence type="ECO:0000313" key="3">
    <source>
        <dbReference type="EMBL" id="RPB28278.1"/>
    </source>
</evidence>
<keyword evidence="4" id="KW-1185">Reference proteome</keyword>
<gene>
    <name evidence="3" type="ORF">L211DRAFT_371641</name>
</gene>
<proteinExistence type="predicted"/>
<accession>A0A3N4M2V2</accession>
<dbReference type="Proteomes" id="UP000267821">
    <property type="component" value="Unassembled WGS sequence"/>
</dbReference>
<protein>
    <recommendedName>
        <fullName evidence="2">DUF8035 domain-containing protein</fullName>
    </recommendedName>
</protein>
<dbReference type="InParanoid" id="A0A3N4M2V2"/>
<dbReference type="Pfam" id="PF26118">
    <property type="entry name" value="DUF8035"/>
    <property type="match status" value="1"/>
</dbReference>
<name>A0A3N4M2V2_9PEZI</name>
<organism evidence="3 4">
    <name type="scientific">Terfezia boudieri ATCC MYA-4762</name>
    <dbReference type="NCBI Taxonomy" id="1051890"/>
    <lineage>
        <taxon>Eukaryota</taxon>
        <taxon>Fungi</taxon>
        <taxon>Dikarya</taxon>
        <taxon>Ascomycota</taxon>
        <taxon>Pezizomycotina</taxon>
        <taxon>Pezizomycetes</taxon>
        <taxon>Pezizales</taxon>
        <taxon>Pezizaceae</taxon>
        <taxon>Terfezia</taxon>
    </lineage>
</organism>
<dbReference type="OrthoDB" id="5242628at2759"/>
<feature type="compositionally biased region" description="Polar residues" evidence="1">
    <location>
        <begin position="143"/>
        <end position="153"/>
    </location>
</feature>
<sequence>MAYPGYPGHGYAIPSPPAPPVNVAPNMADFVYEIEVKPGLTESPSRGGAGGGGAKSPFVVYGGDERGKEYYDDRSRLAVGRLPSTKEHRRAASVHVGDSRDRRDRSRPRSTYYHSGGGGRYEDEYRDSRDKVYYGRNDYYAESTYSESSQGSRENSRERYSRPHRASSSHSDREIDARAAAEKKAKEAAAAEQARIQDQARKLLEAQEAAKKAAEEKDKEEKAKVEKLVEERIAAENQKNQAVMLDLRKPTHTKFSKTHLCKEALDERKISYTEHDSFLVHRWVDRDEQNQLWARTKQIRAYQLEYQKRFKEEADKAPVIDTRDGPVKIVRVGNNPPVTVPVVLVTKKAPVVDDVKFRHIFGMR</sequence>
<evidence type="ECO:0000256" key="1">
    <source>
        <dbReference type="SAM" id="MobiDB-lite"/>
    </source>
</evidence>
<feature type="domain" description="DUF8035" evidence="2">
    <location>
        <begin position="249"/>
        <end position="301"/>
    </location>
</feature>
<dbReference type="STRING" id="1051890.A0A3N4M2V2"/>